<evidence type="ECO:0008006" key="2">
    <source>
        <dbReference type="Google" id="ProtNLM"/>
    </source>
</evidence>
<name>A0A382KTR9_9ZZZZ</name>
<dbReference type="EMBL" id="UINC01082689">
    <property type="protein sequence ID" value="SVC27689.1"/>
    <property type="molecule type" value="Genomic_DNA"/>
</dbReference>
<dbReference type="Pfam" id="PF14255">
    <property type="entry name" value="Zn_ribbon_21"/>
    <property type="match status" value="1"/>
</dbReference>
<accession>A0A382KTR9</accession>
<protein>
    <recommendedName>
        <fullName evidence="2">CPXCG motif-containing cysteine-rich protein</fullName>
    </recommendedName>
</protein>
<sequence length="59" mass="6285">MQNNPTTIMCPFCGSDTLVILDGEEGEVEMVSDCENCCRPISVSAKVDGGQVEFIEVSG</sequence>
<proteinExistence type="predicted"/>
<reference evidence="1" key="1">
    <citation type="submission" date="2018-05" db="EMBL/GenBank/DDBJ databases">
        <authorList>
            <person name="Lanie J.A."/>
            <person name="Ng W.-L."/>
            <person name="Kazmierczak K.M."/>
            <person name="Andrzejewski T.M."/>
            <person name="Davidsen T.M."/>
            <person name="Wayne K.J."/>
            <person name="Tettelin H."/>
            <person name="Glass J.I."/>
            <person name="Rusch D."/>
            <person name="Podicherti R."/>
            <person name="Tsui H.-C.T."/>
            <person name="Winkler M.E."/>
        </authorList>
    </citation>
    <scope>NUCLEOTIDE SEQUENCE</scope>
</reference>
<evidence type="ECO:0000313" key="1">
    <source>
        <dbReference type="EMBL" id="SVC27689.1"/>
    </source>
</evidence>
<organism evidence="1">
    <name type="scientific">marine metagenome</name>
    <dbReference type="NCBI Taxonomy" id="408172"/>
    <lineage>
        <taxon>unclassified sequences</taxon>
        <taxon>metagenomes</taxon>
        <taxon>ecological metagenomes</taxon>
    </lineage>
</organism>
<gene>
    <name evidence="1" type="ORF">METZ01_LOCUS280543</name>
</gene>
<dbReference type="AlphaFoldDB" id="A0A382KTR9"/>
<dbReference type="InterPro" id="IPR025990">
    <property type="entry name" value="zinc_ribbon_bacterial"/>
</dbReference>